<name>A0ABM7YNT1_9BURK</name>
<protein>
    <recommendedName>
        <fullName evidence="2">Antitoxin</fullName>
    </recommendedName>
</protein>
<organism evidence="3 4">
    <name type="scientific">Sphaerotilus microaerophilus</name>
    <dbReference type="NCBI Taxonomy" id="2914710"/>
    <lineage>
        <taxon>Bacteria</taxon>
        <taxon>Pseudomonadati</taxon>
        <taxon>Pseudomonadota</taxon>
        <taxon>Betaproteobacteria</taxon>
        <taxon>Burkholderiales</taxon>
        <taxon>Sphaerotilaceae</taxon>
        <taxon>Sphaerotilus</taxon>
    </lineage>
</organism>
<evidence type="ECO:0000313" key="4">
    <source>
        <dbReference type="Proteomes" id="UP001057498"/>
    </source>
</evidence>
<accession>A0ABM7YNT1</accession>
<proteinExistence type="inferred from homology"/>
<keyword evidence="4" id="KW-1185">Reference proteome</keyword>
<comment type="similarity">
    <text evidence="1 2">Belongs to the phD/YefM antitoxin family.</text>
</comment>
<evidence type="ECO:0000256" key="1">
    <source>
        <dbReference type="ARBA" id="ARBA00009981"/>
    </source>
</evidence>
<evidence type="ECO:0000256" key="2">
    <source>
        <dbReference type="RuleBase" id="RU362080"/>
    </source>
</evidence>
<dbReference type="EMBL" id="AP025730">
    <property type="protein sequence ID" value="BDI06123.1"/>
    <property type="molecule type" value="Genomic_DNA"/>
</dbReference>
<dbReference type="Pfam" id="PF02604">
    <property type="entry name" value="PhdYeFM_antitox"/>
    <property type="match status" value="1"/>
</dbReference>
<comment type="function">
    <text evidence="2">Antitoxin component of a type II toxin-antitoxin (TA) system.</text>
</comment>
<dbReference type="Gene3D" id="3.40.1620.10">
    <property type="entry name" value="YefM-like domain"/>
    <property type="match status" value="1"/>
</dbReference>
<dbReference type="InterPro" id="IPR006442">
    <property type="entry name" value="Antitoxin_Phd/YefM"/>
</dbReference>
<dbReference type="InterPro" id="IPR036165">
    <property type="entry name" value="YefM-like_sf"/>
</dbReference>
<reference evidence="3" key="1">
    <citation type="submission" date="2022-04" db="EMBL/GenBank/DDBJ databases">
        <title>Whole genome sequence of Sphaerotilus sp. FB-5.</title>
        <authorList>
            <person name="Takeda M."/>
            <person name="Narihara S."/>
            <person name="Akimoto M."/>
            <person name="Akimoto R."/>
            <person name="Nishiyashiki S."/>
            <person name="Murakami T."/>
        </authorList>
    </citation>
    <scope>NUCLEOTIDE SEQUENCE</scope>
    <source>
        <strain evidence="3">FB-5</strain>
    </source>
</reference>
<sequence length="99" mass="11267">MANLATTGNQEQIMNVTATDAKNRFGALCLQAKEEPVIVEKAGRPDTVLLSWADYQRLTAERDAEQRQADFNQRYAGWLAEQNAQFDAHGLWNDDLRVW</sequence>
<gene>
    <name evidence="3" type="ORF">CATMQ487_30930</name>
</gene>
<dbReference type="Proteomes" id="UP001057498">
    <property type="component" value="Chromosome"/>
</dbReference>
<evidence type="ECO:0000313" key="3">
    <source>
        <dbReference type="EMBL" id="BDI06123.1"/>
    </source>
</evidence>
<dbReference type="NCBIfam" id="TIGR01552">
    <property type="entry name" value="phd_fam"/>
    <property type="match status" value="1"/>
</dbReference>
<dbReference type="SUPFAM" id="SSF143120">
    <property type="entry name" value="YefM-like"/>
    <property type="match status" value="1"/>
</dbReference>